<feature type="transmembrane region" description="Helical" evidence="1">
    <location>
        <begin position="73"/>
        <end position="99"/>
    </location>
</feature>
<feature type="transmembrane region" description="Helical" evidence="1">
    <location>
        <begin position="106"/>
        <end position="125"/>
    </location>
</feature>
<dbReference type="Pfam" id="PF07843">
    <property type="entry name" value="DUF1634"/>
    <property type="match status" value="1"/>
</dbReference>
<comment type="caution">
    <text evidence="2">The sequence shown here is derived from an EMBL/GenBank/DDBJ whole genome shotgun (WGS) entry which is preliminary data.</text>
</comment>
<keyword evidence="3" id="KW-1185">Reference proteome</keyword>
<proteinExistence type="predicted"/>
<dbReference type="InterPro" id="IPR012861">
    <property type="entry name" value="DUF1634"/>
</dbReference>
<sequence length="127" mass="14271">MRTDPAQEALHKLELTISHLLRIGVLLAGMFLLIGWLWLWFANGSLLGSFTVYESKSLFETIHWALLTNDRPMVISILGLILLVCLPVVRVFLTGVLFVKQKDFRLAIMAFLVFVALVASFVLGIDL</sequence>
<reference evidence="2" key="1">
    <citation type="submission" date="2022-08" db="EMBL/GenBank/DDBJ databases">
        <title>Novel Bdellovibrio Species Isolated from Svalbard: Designation Bdellovibrio svalbardensis.</title>
        <authorList>
            <person name="Mitchell R.J."/>
            <person name="Choi S.Y."/>
        </authorList>
    </citation>
    <scope>NUCLEOTIDE SEQUENCE</scope>
    <source>
        <strain evidence="2">PAP01</strain>
    </source>
</reference>
<feature type="transmembrane region" description="Helical" evidence="1">
    <location>
        <begin position="20"/>
        <end position="41"/>
    </location>
</feature>
<protein>
    <submittedName>
        <fullName evidence="2">DUF1634 domain-containing protein</fullName>
    </submittedName>
</protein>
<gene>
    <name evidence="2" type="ORF">NWE73_08460</name>
</gene>
<evidence type="ECO:0000313" key="2">
    <source>
        <dbReference type="EMBL" id="MDG0816392.1"/>
    </source>
</evidence>
<dbReference type="RefSeq" id="WP_277577870.1">
    <property type="nucleotide sequence ID" value="NZ_JANRMI010000002.1"/>
</dbReference>
<organism evidence="2 3">
    <name type="scientific">Bdellovibrio svalbardensis</name>
    <dbReference type="NCBI Taxonomy" id="2972972"/>
    <lineage>
        <taxon>Bacteria</taxon>
        <taxon>Pseudomonadati</taxon>
        <taxon>Bdellovibrionota</taxon>
        <taxon>Bdellovibrionia</taxon>
        <taxon>Bdellovibrionales</taxon>
        <taxon>Pseudobdellovibrionaceae</taxon>
        <taxon>Bdellovibrio</taxon>
    </lineage>
</organism>
<evidence type="ECO:0000256" key="1">
    <source>
        <dbReference type="SAM" id="Phobius"/>
    </source>
</evidence>
<keyword evidence="1" id="KW-0812">Transmembrane</keyword>
<keyword evidence="1" id="KW-1133">Transmembrane helix</keyword>
<keyword evidence="1" id="KW-0472">Membrane</keyword>
<accession>A0ABT6DIR1</accession>
<dbReference type="EMBL" id="JANRMI010000002">
    <property type="protein sequence ID" value="MDG0816392.1"/>
    <property type="molecule type" value="Genomic_DNA"/>
</dbReference>
<evidence type="ECO:0000313" key="3">
    <source>
        <dbReference type="Proteomes" id="UP001152321"/>
    </source>
</evidence>
<name>A0ABT6DIR1_9BACT</name>
<dbReference type="Proteomes" id="UP001152321">
    <property type="component" value="Unassembled WGS sequence"/>
</dbReference>